<evidence type="ECO:0000313" key="3">
    <source>
        <dbReference type="EMBL" id="REG01851.1"/>
    </source>
</evidence>
<keyword evidence="1" id="KW-1133">Transmembrane helix</keyword>
<dbReference type="AlphaFoldDB" id="A0A3E0A5Z4"/>
<keyword evidence="1" id="KW-0472">Membrane</keyword>
<evidence type="ECO:0000256" key="1">
    <source>
        <dbReference type="SAM" id="Phobius"/>
    </source>
</evidence>
<keyword evidence="4" id="KW-1185">Reference proteome</keyword>
<comment type="caution">
    <text evidence="3">The sequence shown here is derived from an EMBL/GenBank/DDBJ whole genome shotgun (WGS) entry which is preliminary data.</text>
</comment>
<dbReference type="PANTHER" id="PTHR34473">
    <property type="entry name" value="UPF0699 TRANSMEMBRANE PROTEIN YDBS"/>
    <property type="match status" value="1"/>
</dbReference>
<gene>
    <name evidence="3" type="ORF">DFJ67_7940</name>
</gene>
<evidence type="ECO:0000313" key="4">
    <source>
        <dbReference type="Proteomes" id="UP000256913"/>
    </source>
</evidence>
<feature type="domain" description="YdbS-like PH" evidence="2">
    <location>
        <begin position="81"/>
        <end position="159"/>
    </location>
</feature>
<dbReference type="InterPro" id="IPR005182">
    <property type="entry name" value="YdbS-like_PH"/>
</dbReference>
<dbReference type="PANTHER" id="PTHR34473:SF3">
    <property type="entry name" value="TRANSMEMBRANE PROTEIN-RELATED"/>
    <property type="match status" value="1"/>
</dbReference>
<proteinExistence type="predicted"/>
<dbReference type="Proteomes" id="UP000256913">
    <property type="component" value="Unassembled WGS sequence"/>
</dbReference>
<organism evidence="3 4">
    <name type="scientific">Asanoa ferruginea</name>
    <dbReference type="NCBI Taxonomy" id="53367"/>
    <lineage>
        <taxon>Bacteria</taxon>
        <taxon>Bacillati</taxon>
        <taxon>Actinomycetota</taxon>
        <taxon>Actinomycetes</taxon>
        <taxon>Micromonosporales</taxon>
        <taxon>Micromonosporaceae</taxon>
        <taxon>Asanoa</taxon>
    </lineage>
</organism>
<dbReference type="EMBL" id="QUMQ01000001">
    <property type="protein sequence ID" value="REG01851.1"/>
    <property type="molecule type" value="Genomic_DNA"/>
</dbReference>
<feature type="transmembrane region" description="Helical" evidence="1">
    <location>
        <begin position="49"/>
        <end position="72"/>
    </location>
</feature>
<reference evidence="3 4" key="1">
    <citation type="submission" date="2018-08" db="EMBL/GenBank/DDBJ databases">
        <title>Sequencing the genomes of 1000 actinobacteria strains.</title>
        <authorList>
            <person name="Klenk H.-P."/>
        </authorList>
    </citation>
    <scope>NUCLEOTIDE SEQUENCE [LARGE SCALE GENOMIC DNA]</scope>
    <source>
        <strain evidence="3 4">DSM 44099</strain>
    </source>
</reference>
<name>A0A3E0A5Z4_9ACTN</name>
<keyword evidence="1" id="KW-0812">Transmembrane</keyword>
<protein>
    <recommendedName>
        <fullName evidence="2">YdbS-like PH domain-containing protein</fullName>
    </recommendedName>
</protein>
<sequence>MDIAAAEPSSPLEPWPDTVEWQPVSRDLIWVELIRWGASAAMLLLPLGILWAIFGIWPLGLAFVVVLVLMLWRFWAIFRAVRAWGYAERDHDLLVRHGLLVRRLSIVPYARMQFVDVSAGPLERAFNLSTVQLHTAAAASDARVPGLRPAEASRLRDRLTALGEDRAEGL</sequence>
<accession>A0A3E0A5Z4</accession>
<dbReference type="Pfam" id="PF03703">
    <property type="entry name" value="bPH_2"/>
    <property type="match status" value="1"/>
</dbReference>
<evidence type="ECO:0000259" key="2">
    <source>
        <dbReference type="Pfam" id="PF03703"/>
    </source>
</evidence>